<dbReference type="CDD" id="cd07341">
    <property type="entry name" value="M56_BlaR1_MecR1_like"/>
    <property type="match status" value="1"/>
</dbReference>
<dbReference type="EMBL" id="FNCP01000014">
    <property type="protein sequence ID" value="SDH47658.1"/>
    <property type="molecule type" value="Genomic_DNA"/>
</dbReference>
<proteinExistence type="predicted"/>
<dbReference type="InterPro" id="IPR052173">
    <property type="entry name" value="Beta-lactam_resp_regulator"/>
</dbReference>
<dbReference type="STRING" id="1121419.SAMN05443529_1141"/>
<feature type="transmembrane region" description="Helical" evidence="1">
    <location>
        <begin position="275"/>
        <end position="298"/>
    </location>
</feature>
<keyword evidence="1" id="KW-1133">Transmembrane helix</keyword>
<dbReference type="PANTHER" id="PTHR34978">
    <property type="entry name" value="POSSIBLE SENSOR-TRANSDUCER PROTEIN BLAR"/>
    <property type="match status" value="1"/>
</dbReference>
<evidence type="ECO:0000313" key="3">
    <source>
        <dbReference type="EMBL" id="SDH47658.1"/>
    </source>
</evidence>
<evidence type="ECO:0000259" key="2">
    <source>
        <dbReference type="Pfam" id="PF05569"/>
    </source>
</evidence>
<protein>
    <submittedName>
        <fullName evidence="3">Signal transducer regulating beta-lactamase production, contains metallopeptidase domain</fullName>
    </submittedName>
</protein>
<feature type="transmembrane region" description="Helical" evidence="1">
    <location>
        <begin position="112"/>
        <end position="131"/>
    </location>
</feature>
<accession>A0A1G8CQC4</accession>
<dbReference type="AlphaFoldDB" id="A0A1G8CQC4"/>
<keyword evidence="1" id="KW-0472">Membrane</keyword>
<feature type="transmembrane region" description="Helical" evidence="1">
    <location>
        <begin position="193"/>
        <end position="215"/>
    </location>
</feature>
<feature type="domain" description="Peptidase M56" evidence="2">
    <location>
        <begin position="9"/>
        <end position="262"/>
    </location>
</feature>
<evidence type="ECO:0000256" key="1">
    <source>
        <dbReference type="SAM" id="Phobius"/>
    </source>
</evidence>
<sequence>MLSELFYWVLNMSIIGSITGLVVLSLRKLKALPRFAIYVLWLLPLIRFWLPFGIANEYSLLSLISKFTTKTVVVWKELPQITTTNSIMGAKGYFPIEYKTDLLANVFKVASVVWVTVCCAAILTSVLLYFFTKSEFKTMKLIRDNIYESDKIAAPAVYGVIHPKIIIPTEIADGDIDYIILHEQVHIERRDNLFRVIAVITACVHWFNPLSWIFLKYFFVDMELACDAKVLKSLNETQTKEYALIILTCASGKAFFASAFGGAKTKVRIETILSYKRLTLLSSLCFALLVMAIAVTIITNATV</sequence>
<keyword evidence="4" id="KW-1185">Reference proteome</keyword>
<dbReference type="RefSeq" id="WP_092333783.1">
    <property type="nucleotide sequence ID" value="NZ_FNCP01000014.1"/>
</dbReference>
<dbReference type="InterPro" id="IPR008756">
    <property type="entry name" value="Peptidase_M56"/>
</dbReference>
<dbReference type="Proteomes" id="UP000198656">
    <property type="component" value="Unassembled WGS sequence"/>
</dbReference>
<dbReference type="Pfam" id="PF05569">
    <property type="entry name" value="Peptidase_M56"/>
    <property type="match status" value="1"/>
</dbReference>
<dbReference type="PANTHER" id="PTHR34978:SF3">
    <property type="entry name" value="SLR0241 PROTEIN"/>
    <property type="match status" value="1"/>
</dbReference>
<name>A0A1G8CQC4_9FIRM</name>
<feature type="transmembrane region" description="Helical" evidence="1">
    <location>
        <begin position="35"/>
        <end position="55"/>
    </location>
</feature>
<feature type="transmembrane region" description="Helical" evidence="1">
    <location>
        <begin position="6"/>
        <end position="26"/>
    </location>
</feature>
<dbReference type="OrthoDB" id="9804799at2"/>
<evidence type="ECO:0000313" key="4">
    <source>
        <dbReference type="Proteomes" id="UP000198656"/>
    </source>
</evidence>
<keyword evidence="1" id="KW-0812">Transmembrane</keyword>
<feature type="transmembrane region" description="Helical" evidence="1">
    <location>
        <begin position="242"/>
        <end position="263"/>
    </location>
</feature>
<gene>
    <name evidence="3" type="ORF">SAMN05443529_1141</name>
</gene>
<organism evidence="3 4">
    <name type="scientific">Desulfosporosinus hippei DSM 8344</name>
    <dbReference type="NCBI Taxonomy" id="1121419"/>
    <lineage>
        <taxon>Bacteria</taxon>
        <taxon>Bacillati</taxon>
        <taxon>Bacillota</taxon>
        <taxon>Clostridia</taxon>
        <taxon>Eubacteriales</taxon>
        <taxon>Desulfitobacteriaceae</taxon>
        <taxon>Desulfosporosinus</taxon>
    </lineage>
</organism>
<reference evidence="4" key="1">
    <citation type="submission" date="2016-10" db="EMBL/GenBank/DDBJ databases">
        <authorList>
            <person name="Varghese N."/>
            <person name="Submissions S."/>
        </authorList>
    </citation>
    <scope>NUCLEOTIDE SEQUENCE [LARGE SCALE GENOMIC DNA]</scope>
    <source>
        <strain evidence="4">DSM 8344</strain>
    </source>
</reference>